<protein>
    <submittedName>
        <fullName evidence="3">Uncharacterized protein</fullName>
    </submittedName>
</protein>
<dbReference type="EMBL" id="JBJUIK010000009">
    <property type="protein sequence ID" value="KAL3518946.1"/>
    <property type="molecule type" value="Genomic_DNA"/>
</dbReference>
<proteinExistence type="inferred from homology"/>
<keyword evidence="4" id="KW-1185">Reference proteome</keyword>
<evidence type="ECO:0000313" key="3">
    <source>
        <dbReference type="EMBL" id="KAL3518946.1"/>
    </source>
</evidence>
<dbReference type="InterPro" id="IPR037196">
    <property type="entry name" value="HSP90_C"/>
</dbReference>
<dbReference type="AlphaFoldDB" id="A0ABD2ZHK0"/>
<accession>A0ABD2ZHK0</accession>
<evidence type="ECO:0000256" key="2">
    <source>
        <dbReference type="ARBA" id="ARBA00023186"/>
    </source>
</evidence>
<evidence type="ECO:0000313" key="4">
    <source>
        <dbReference type="Proteomes" id="UP001630127"/>
    </source>
</evidence>
<comment type="caution">
    <text evidence="3">The sequence shown here is derived from an EMBL/GenBank/DDBJ whole genome shotgun (WGS) entry which is preliminary data.</text>
</comment>
<sequence>MGFITNEELKLGEDSEKEKQKRYDKKKSFEKNCKIINHTLEDKIVKLVFFLEIGDFPCCLVIDEYQEIFCKNQDEFKVSEEAKIVKLQESIVDNSSPKLENRCLELEQEKHRSIEMGIKDYFKQGMEHELASLEQKTSLLLKLIWGSYLGESYSADLENFSIFTFWSFESFFGNPLSSSSTIPLEEQLLPIGASSSRPSSILLSDVSSIMSSLTCESVEENDPSSYKREVICALAYAKTKKELDNVKRQLAAVKGKMKKAGEHISF</sequence>
<organism evidence="3 4">
    <name type="scientific">Cinchona calisaya</name>
    <dbReference type="NCBI Taxonomy" id="153742"/>
    <lineage>
        <taxon>Eukaryota</taxon>
        <taxon>Viridiplantae</taxon>
        <taxon>Streptophyta</taxon>
        <taxon>Embryophyta</taxon>
        <taxon>Tracheophyta</taxon>
        <taxon>Spermatophyta</taxon>
        <taxon>Magnoliopsida</taxon>
        <taxon>eudicotyledons</taxon>
        <taxon>Gunneridae</taxon>
        <taxon>Pentapetalae</taxon>
        <taxon>asterids</taxon>
        <taxon>lamiids</taxon>
        <taxon>Gentianales</taxon>
        <taxon>Rubiaceae</taxon>
        <taxon>Cinchonoideae</taxon>
        <taxon>Cinchoneae</taxon>
        <taxon>Cinchona</taxon>
    </lineage>
</organism>
<dbReference type="Pfam" id="PF00183">
    <property type="entry name" value="HSP90"/>
    <property type="match status" value="1"/>
</dbReference>
<keyword evidence="2" id="KW-0143">Chaperone</keyword>
<dbReference type="Proteomes" id="UP001630127">
    <property type="component" value="Unassembled WGS sequence"/>
</dbReference>
<dbReference type="Gene3D" id="1.20.120.790">
    <property type="entry name" value="Heat shock protein 90, C-terminal domain"/>
    <property type="match status" value="1"/>
</dbReference>
<comment type="similarity">
    <text evidence="1">Belongs to the heat shock protein 90 family.</text>
</comment>
<dbReference type="InterPro" id="IPR001404">
    <property type="entry name" value="Hsp90_fam"/>
</dbReference>
<name>A0ABD2ZHK0_9GENT</name>
<gene>
    <name evidence="3" type="ORF">ACH5RR_021535</name>
</gene>
<reference evidence="3 4" key="1">
    <citation type="submission" date="2024-11" db="EMBL/GenBank/DDBJ databases">
        <title>A near-complete genome assembly of Cinchona calisaya.</title>
        <authorList>
            <person name="Lian D.C."/>
            <person name="Zhao X.W."/>
            <person name="Wei L."/>
        </authorList>
    </citation>
    <scope>NUCLEOTIDE SEQUENCE [LARGE SCALE GENOMIC DNA]</scope>
    <source>
        <tissue evidence="3">Nenye</tissue>
    </source>
</reference>
<evidence type="ECO:0000256" key="1">
    <source>
        <dbReference type="ARBA" id="ARBA00008239"/>
    </source>
</evidence>